<organism evidence="1 2">
    <name type="scientific">Streptococcus gallolyticus</name>
    <dbReference type="NCBI Taxonomy" id="315405"/>
    <lineage>
        <taxon>Bacteria</taxon>
        <taxon>Bacillati</taxon>
        <taxon>Bacillota</taxon>
        <taxon>Bacilli</taxon>
        <taxon>Lactobacillales</taxon>
        <taxon>Streptococcaceae</taxon>
        <taxon>Streptococcus</taxon>
    </lineage>
</organism>
<reference evidence="1 2" key="1">
    <citation type="submission" date="2016-01" db="EMBL/GenBank/DDBJ databases">
        <title>Highly variable Streptococcus oralis are common among viridans streptococci isolated from primates.</title>
        <authorList>
            <person name="Denapaite D."/>
            <person name="Rieger M."/>
            <person name="Koendgen S."/>
            <person name="Brueckner R."/>
            <person name="Ochigava I."/>
            <person name="Kappeler P."/>
            <person name="Maetz-Rensing K."/>
            <person name="Leendertz F."/>
            <person name="Hakenbeck R."/>
        </authorList>
    </citation>
    <scope>NUCLEOTIDE SEQUENCE [LARGE SCALE GENOMIC DNA]</scope>
    <source>
        <strain evidence="1 2">DD03</strain>
    </source>
</reference>
<dbReference type="EMBL" id="LQXV01000088">
    <property type="protein sequence ID" value="KXU10269.1"/>
    <property type="molecule type" value="Genomic_DNA"/>
</dbReference>
<comment type="caution">
    <text evidence="1">The sequence shown here is derived from an EMBL/GenBank/DDBJ whole genome shotgun (WGS) entry which is preliminary data.</text>
</comment>
<evidence type="ECO:0000313" key="1">
    <source>
        <dbReference type="EMBL" id="KXU10269.1"/>
    </source>
</evidence>
<proteinExistence type="predicted"/>
<dbReference type="RefSeq" id="WP_061459745.1">
    <property type="nucleotide sequence ID" value="NZ_KQ970569.1"/>
</dbReference>
<accession>A0A139R679</accession>
<dbReference type="AlphaFoldDB" id="A0A139R679"/>
<dbReference type="PATRIC" id="fig|315405.12.peg.320"/>
<gene>
    <name evidence="1" type="ORF">SGADD03_00242</name>
</gene>
<protein>
    <submittedName>
        <fullName evidence="1">Uncharacterized protein</fullName>
    </submittedName>
</protein>
<name>A0A139R679_9STRE</name>
<sequence length="87" mass="10132">MELYFPDVSMEQFDVTADWLVKTMDDQTLLVTFEGQGKNADLEVSLSYQDNPKQYAMLSIGELIRLPIERFIIPDDKPYQPSYDCFL</sequence>
<dbReference type="Proteomes" id="UP000071927">
    <property type="component" value="Unassembled WGS sequence"/>
</dbReference>
<evidence type="ECO:0000313" key="2">
    <source>
        <dbReference type="Proteomes" id="UP000071927"/>
    </source>
</evidence>